<comment type="caution">
    <text evidence="2">The sequence shown here is derived from an EMBL/GenBank/DDBJ whole genome shotgun (WGS) entry which is preliminary data.</text>
</comment>
<evidence type="ECO:0000256" key="1">
    <source>
        <dbReference type="SAM" id="MobiDB-lite"/>
    </source>
</evidence>
<keyword evidence="3" id="KW-1185">Reference proteome</keyword>
<gene>
    <name evidence="2" type="ORF">QBC37DRAFT_433335</name>
</gene>
<sequence length="242" mass="27614">MSSQPTPSEACLWVLQMWCRCHRPIPDAQLQQNTIRSQRFLLRLKRSCSSCDKELYRPAKSRMYEKSHDRSGKCPVTTYYGVYGWPTAKEMERYHSENHLDKLVMYKCLFDPCPYMSKCESNCRQHMERAHGWTCVRSKKEVEQTNAPRSEKLKPMPLPNLSEPGEQMSESAPREGLRFGSPVLAQRSYPGGLKVTPGLEAFASRRGSTNPTSGVLNLASQHTPHLVTAQIFSIESQNICKN</sequence>
<name>A0AAN6XVS6_9PEZI</name>
<feature type="region of interest" description="Disordered" evidence="1">
    <location>
        <begin position="144"/>
        <end position="173"/>
    </location>
</feature>
<organism evidence="2 3">
    <name type="scientific">Rhypophila decipiens</name>
    <dbReference type="NCBI Taxonomy" id="261697"/>
    <lineage>
        <taxon>Eukaryota</taxon>
        <taxon>Fungi</taxon>
        <taxon>Dikarya</taxon>
        <taxon>Ascomycota</taxon>
        <taxon>Pezizomycotina</taxon>
        <taxon>Sordariomycetes</taxon>
        <taxon>Sordariomycetidae</taxon>
        <taxon>Sordariales</taxon>
        <taxon>Naviculisporaceae</taxon>
        <taxon>Rhypophila</taxon>
    </lineage>
</organism>
<dbReference type="EMBL" id="MU858289">
    <property type="protein sequence ID" value="KAK4207536.1"/>
    <property type="molecule type" value="Genomic_DNA"/>
</dbReference>
<evidence type="ECO:0000313" key="2">
    <source>
        <dbReference type="EMBL" id="KAK4207536.1"/>
    </source>
</evidence>
<reference evidence="2" key="1">
    <citation type="journal article" date="2023" name="Mol. Phylogenet. Evol.">
        <title>Genome-scale phylogeny and comparative genomics of the fungal order Sordariales.</title>
        <authorList>
            <person name="Hensen N."/>
            <person name="Bonometti L."/>
            <person name="Westerberg I."/>
            <person name="Brannstrom I.O."/>
            <person name="Guillou S."/>
            <person name="Cros-Aarteil S."/>
            <person name="Calhoun S."/>
            <person name="Haridas S."/>
            <person name="Kuo A."/>
            <person name="Mondo S."/>
            <person name="Pangilinan J."/>
            <person name="Riley R."/>
            <person name="LaButti K."/>
            <person name="Andreopoulos B."/>
            <person name="Lipzen A."/>
            <person name="Chen C."/>
            <person name="Yan M."/>
            <person name="Daum C."/>
            <person name="Ng V."/>
            <person name="Clum A."/>
            <person name="Steindorff A."/>
            <person name="Ohm R.A."/>
            <person name="Martin F."/>
            <person name="Silar P."/>
            <person name="Natvig D.O."/>
            <person name="Lalanne C."/>
            <person name="Gautier V."/>
            <person name="Ament-Velasquez S.L."/>
            <person name="Kruys A."/>
            <person name="Hutchinson M.I."/>
            <person name="Powell A.J."/>
            <person name="Barry K."/>
            <person name="Miller A.N."/>
            <person name="Grigoriev I.V."/>
            <person name="Debuchy R."/>
            <person name="Gladieux P."/>
            <person name="Hiltunen Thoren M."/>
            <person name="Johannesson H."/>
        </authorList>
    </citation>
    <scope>NUCLEOTIDE SEQUENCE</scope>
    <source>
        <strain evidence="2">PSN293</strain>
    </source>
</reference>
<reference evidence="2" key="2">
    <citation type="submission" date="2023-05" db="EMBL/GenBank/DDBJ databases">
        <authorList>
            <consortium name="Lawrence Berkeley National Laboratory"/>
            <person name="Steindorff A."/>
            <person name="Hensen N."/>
            <person name="Bonometti L."/>
            <person name="Westerberg I."/>
            <person name="Brannstrom I.O."/>
            <person name="Guillou S."/>
            <person name="Cros-Aarteil S."/>
            <person name="Calhoun S."/>
            <person name="Haridas S."/>
            <person name="Kuo A."/>
            <person name="Mondo S."/>
            <person name="Pangilinan J."/>
            <person name="Riley R."/>
            <person name="Labutti K."/>
            <person name="Andreopoulos B."/>
            <person name="Lipzen A."/>
            <person name="Chen C."/>
            <person name="Yanf M."/>
            <person name="Daum C."/>
            <person name="Ng V."/>
            <person name="Clum A."/>
            <person name="Ohm R."/>
            <person name="Martin F."/>
            <person name="Silar P."/>
            <person name="Natvig D."/>
            <person name="Lalanne C."/>
            <person name="Gautier V."/>
            <person name="Ament-Velasquez S.L."/>
            <person name="Kruys A."/>
            <person name="Hutchinson M.I."/>
            <person name="Powell A.J."/>
            <person name="Barry K."/>
            <person name="Miller A.N."/>
            <person name="Grigoriev I.V."/>
            <person name="Debuchy R."/>
            <person name="Gladieux P."/>
            <person name="Thoren M.H."/>
            <person name="Johannesson H."/>
        </authorList>
    </citation>
    <scope>NUCLEOTIDE SEQUENCE</scope>
    <source>
        <strain evidence="2">PSN293</strain>
    </source>
</reference>
<feature type="compositionally biased region" description="Basic and acidic residues" evidence="1">
    <location>
        <begin position="144"/>
        <end position="154"/>
    </location>
</feature>
<accession>A0AAN6XVS6</accession>
<protein>
    <submittedName>
        <fullName evidence="2">Uncharacterized protein</fullName>
    </submittedName>
</protein>
<dbReference type="Proteomes" id="UP001301769">
    <property type="component" value="Unassembled WGS sequence"/>
</dbReference>
<proteinExistence type="predicted"/>
<dbReference type="AlphaFoldDB" id="A0AAN6XVS6"/>
<evidence type="ECO:0000313" key="3">
    <source>
        <dbReference type="Proteomes" id="UP001301769"/>
    </source>
</evidence>